<comment type="similarity">
    <text evidence="1">Belongs to the amidase family.</text>
</comment>
<dbReference type="InterPro" id="IPR020556">
    <property type="entry name" value="Amidase_CS"/>
</dbReference>
<dbReference type="PANTHER" id="PTHR11895:SF7">
    <property type="entry name" value="GLUTAMYL-TRNA(GLN) AMIDOTRANSFERASE SUBUNIT A, MITOCHONDRIAL"/>
    <property type="match status" value="1"/>
</dbReference>
<dbReference type="PANTHER" id="PTHR11895">
    <property type="entry name" value="TRANSAMIDASE"/>
    <property type="match status" value="1"/>
</dbReference>
<dbReference type="EMBL" id="JACIEI010000017">
    <property type="protein sequence ID" value="MBB3995618.1"/>
    <property type="molecule type" value="Genomic_DNA"/>
</dbReference>
<dbReference type="Pfam" id="PF01425">
    <property type="entry name" value="Amidase"/>
    <property type="match status" value="1"/>
</dbReference>
<dbReference type="EC" id="3.5.1.4" evidence="3"/>
<dbReference type="AlphaFoldDB" id="A0A7W6E6I0"/>
<protein>
    <submittedName>
        <fullName evidence="3">Amidase</fullName>
        <ecNumber evidence="3">3.5.1.4</ecNumber>
    </submittedName>
</protein>
<evidence type="ECO:0000259" key="2">
    <source>
        <dbReference type="Pfam" id="PF01425"/>
    </source>
</evidence>
<proteinExistence type="inferred from homology"/>
<dbReference type="RefSeq" id="WP_184567682.1">
    <property type="nucleotide sequence ID" value="NZ_JACIEI010000017.1"/>
</dbReference>
<organism evidence="3 4">
    <name type="scientific">Sulfitobacter undariae</name>
    <dbReference type="NCBI Taxonomy" id="1563671"/>
    <lineage>
        <taxon>Bacteria</taxon>
        <taxon>Pseudomonadati</taxon>
        <taxon>Pseudomonadota</taxon>
        <taxon>Alphaproteobacteria</taxon>
        <taxon>Rhodobacterales</taxon>
        <taxon>Roseobacteraceae</taxon>
        <taxon>Sulfitobacter</taxon>
    </lineage>
</organism>
<dbReference type="SUPFAM" id="SSF75304">
    <property type="entry name" value="Amidase signature (AS) enzymes"/>
    <property type="match status" value="1"/>
</dbReference>
<comment type="caution">
    <text evidence="3">The sequence shown here is derived from an EMBL/GenBank/DDBJ whole genome shotgun (WGS) entry which is preliminary data.</text>
</comment>
<dbReference type="Gene3D" id="3.90.1300.10">
    <property type="entry name" value="Amidase signature (AS) domain"/>
    <property type="match status" value="1"/>
</dbReference>
<name>A0A7W6E6I0_9RHOB</name>
<dbReference type="PROSITE" id="PS00571">
    <property type="entry name" value="AMIDASES"/>
    <property type="match status" value="1"/>
</dbReference>
<dbReference type="InterPro" id="IPR000120">
    <property type="entry name" value="Amidase"/>
</dbReference>
<dbReference type="NCBIfam" id="NF005687">
    <property type="entry name" value="PRK07487.1"/>
    <property type="match status" value="1"/>
</dbReference>
<reference evidence="3 4" key="1">
    <citation type="submission" date="2020-08" db="EMBL/GenBank/DDBJ databases">
        <title>Genomic Encyclopedia of Type Strains, Phase IV (KMG-IV): sequencing the most valuable type-strain genomes for metagenomic binning, comparative biology and taxonomic classification.</title>
        <authorList>
            <person name="Goeker M."/>
        </authorList>
    </citation>
    <scope>NUCLEOTIDE SEQUENCE [LARGE SCALE GENOMIC DNA]</scope>
    <source>
        <strain evidence="3 4">DSM 102234</strain>
    </source>
</reference>
<keyword evidence="3" id="KW-0378">Hydrolase</keyword>
<feature type="domain" description="Amidase" evidence="2">
    <location>
        <begin position="25"/>
        <end position="443"/>
    </location>
</feature>
<sequence length="465" mass="49296">MSEVFNWSAKQTAENIADRKISVVEVTEIHLARAAAVNPKINALTETLSEEALATAKQLDAQRPDILPPLFGVPMTTKINVDQKGFVNSNGIPAFKDNICDQDSPVVANMKAAGGVIIARTNTPEFSMRWCTSNPLHGVTLNPWDNAVTPGGSSGGAAAAIAAGIGAIAHGNDLGGSLRYPAACCGVVSIRPSLGRVPAFNPSATAERPMISGLMSVQGPIARSVEDVRLGLHAMARGDNRDPLWVPAPAQKPLGDAALRIGYCIDMFGDGVDQAVEDGMNIAIQALKDAGCTLVEVTPPHANRTGELWGDLLHTEVSHTSLSTIRDLGSKEMNVLLDANLSIYQDLGVSGLLNGLAERRTIQRAWAVMFADVDILLLPTSGKRPFANDLDFNTPESIPEILNAQKFLCAVNLLGLPAVAVPTHLDHGVPIGVQLVAPLHQDYFALDVAAMFEREVGTIVQQLAL</sequence>
<dbReference type="InterPro" id="IPR023631">
    <property type="entry name" value="Amidase_dom"/>
</dbReference>
<evidence type="ECO:0000256" key="1">
    <source>
        <dbReference type="ARBA" id="ARBA00009199"/>
    </source>
</evidence>
<dbReference type="InterPro" id="IPR036928">
    <property type="entry name" value="AS_sf"/>
</dbReference>
<keyword evidence="4" id="KW-1185">Reference proteome</keyword>
<evidence type="ECO:0000313" key="4">
    <source>
        <dbReference type="Proteomes" id="UP000530268"/>
    </source>
</evidence>
<dbReference type="Proteomes" id="UP000530268">
    <property type="component" value="Unassembled WGS sequence"/>
</dbReference>
<dbReference type="GO" id="GO:0004040">
    <property type="term" value="F:amidase activity"/>
    <property type="evidence" value="ECO:0007669"/>
    <property type="project" value="UniProtKB-EC"/>
</dbReference>
<evidence type="ECO:0000313" key="3">
    <source>
        <dbReference type="EMBL" id="MBB3995618.1"/>
    </source>
</evidence>
<gene>
    <name evidence="3" type="ORF">GGR95_003280</name>
</gene>
<accession>A0A7W6E6I0</accession>